<dbReference type="Pfam" id="PF00857">
    <property type="entry name" value="Isochorismatase"/>
    <property type="match status" value="1"/>
</dbReference>
<feature type="domain" description="Isochorismatase-like" evidence="3">
    <location>
        <begin position="3"/>
        <end position="169"/>
    </location>
</feature>
<dbReference type="CDD" id="cd00431">
    <property type="entry name" value="cysteine_hydrolases"/>
    <property type="match status" value="1"/>
</dbReference>
<keyword evidence="5" id="KW-1185">Reference proteome</keyword>
<dbReference type="GO" id="GO:0016787">
    <property type="term" value="F:hydrolase activity"/>
    <property type="evidence" value="ECO:0007669"/>
    <property type="project" value="UniProtKB-KW"/>
</dbReference>
<dbReference type="Gene3D" id="3.40.50.850">
    <property type="entry name" value="Isochorismatase-like"/>
    <property type="match status" value="1"/>
</dbReference>
<evidence type="ECO:0000256" key="1">
    <source>
        <dbReference type="ARBA" id="ARBA00006336"/>
    </source>
</evidence>
<dbReference type="InterPro" id="IPR000868">
    <property type="entry name" value="Isochorismatase-like_dom"/>
</dbReference>
<evidence type="ECO:0000259" key="3">
    <source>
        <dbReference type="Pfam" id="PF00857"/>
    </source>
</evidence>
<comment type="caution">
    <text evidence="4">The sequence shown here is derived from an EMBL/GenBank/DDBJ whole genome shotgun (WGS) entry which is preliminary data.</text>
</comment>
<gene>
    <name evidence="4" type="ORF">H8S01_08990</name>
</gene>
<accession>A0ABR7G0X7</accession>
<name>A0ABR7G0X7_9FIRM</name>
<proteinExistence type="inferred from homology"/>
<protein>
    <submittedName>
        <fullName evidence="4">Cysteine hydrolase</fullName>
    </submittedName>
</protein>
<dbReference type="PANTHER" id="PTHR43540">
    <property type="entry name" value="PEROXYUREIDOACRYLATE/UREIDOACRYLATE AMIDOHYDROLASE-RELATED"/>
    <property type="match status" value="1"/>
</dbReference>
<dbReference type="InterPro" id="IPR036380">
    <property type="entry name" value="Isochorismatase-like_sf"/>
</dbReference>
<reference evidence="4 5" key="1">
    <citation type="submission" date="2020-08" db="EMBL/GenBank/DDBJ databases">
        <title>Genome public.</title>
        <authorList>
            <person name="Liu C."/>
            <person name="Sun Q."/>
        </authorList>
    </citation>
    <scope>NUCLEOTIDE SEQUENCE [LARGE SCALE GENOMIC DNA]</scope>
    <source>
        <strain evidence="4 5">NSJ-43</strain>
    </source>
</reference>
<comment type="similarity">
    <text evidence="1">Belongs to the isochorismatase family.</text>
</comment>
<dbReference type="RefSeq" id="WP_021865512.1">
    <property type="nucleotide sequence ID" value="NZ_JACOPD010000005.1"/>
</dbReference>
<dbReference type="PANTHER" id="PTHR43540:SF6">
    <property type="entry name" value="ISOCHORISMATASE-LIKE DOMAIN-CONTAINING PROTEIN"/>
    <property type="match status" value="1"/>
</dbReference>
<dbReference type="EMBL" id="JACOPD010000005">
    <property type="protein sequence ID" value="MBC5681095.1"/>
    <property type="molecule type" value="Genomic_DNA"/>
</dbReference>
<keyword evidence="2 4" id="KW-0378">Hydrolase</keyword>
<evidence type="ECO:0000256" key="2">
    <source>
        <dbReference type="ARBA" id="ARBA00022801"/>
    </source>
</evidence>
<dbReference type="SUPFAM" id="SSF52499">
    <property type="entry name" value="Isochorismatase-like hydrolases"/>
    <property type="match status" value="1"/>
</dbReference>
<sequence>MKILVIVDMQNDFTSGVLGNNECEEAVSKVVEVINEDNYDKIFLTRDTHQKNYLETQEGRNLPVEHCIEGTIGWQIREEIMKAVSDNNFCIIDKPVFGSLKLAEDIKTEYENKQDNLEIVLVGVCTGICVISNAMLLKAALPEAVITVKADACACVTPESHKIALDAMKMCQINID</sequence>
<dbReference type="Proteomes" id="UP000628463">
    <property type="component" value="Unassembled WGS sequence"/>
</dbReference>
<evidence type="ECO:0000313" key="4">
    <source>
        <dbReference type="EMBL" id="MBC5681095.1"/>
    </source>
</evidence>
<organism evidence="4 5">
    <name type="scientific">Lachnospira hominis</name>
    <name type="common">ex Liu et al. 2021</name>
    <dbReference type="NCBI Taxonomy" id="2763051"/>
    <lineage>
        <taxon>Bacteria</taxon>
        <taxon>Bacillati</taxon>
        <taxon>Bacillota</taxon>
        <taxon>Clostridia</taxon>
        <taxon>Lachnospirales</taxon>
        <taxon>Lachnospiraceae</taxon>
        <taxon>Lachnospira</taxon>
    </lineage>
</organism>
<evidence type="ECO:0000313" key="5">
    <source>
        <dbReference type="Proteomes" id="UP000628463"/>
    </source>
</evidence>
<dbReference type="InterPro" id="IPR050272">
    <property type="entry name" value="Isochorismatase-like_hydrls"/>
</dbReference>